<dbReference type="HOGENOM" id="CLU_963871_0_0_1"/>
<dbReference type="Proteomes" id="UP000008068">
    <property type="component" value="Unassembled WGS sequence"/>
</dbReference>
<dbReference type="EMBL" id="GL379837">
    <property type="protein sequence ID" value="EGT52569.1"/>
    <property type="molecule type" value="Genomic_DNA"/>
</dbReference>
<feature type="transmembrane region" description="Helical" evidence="1">
    <location>
        <begin position="125"/>
        <end position="148"/>
    </location>
</feature>
<feature type="transmembrane region" description="Helical" evidence="1">
    <location>
        <begin position="56"/>
        <end position="78"/>
    </location>
</feature>
<keyword evidence="3" id="KW-1185">Reference proteome</keyword>
<keyword evidence="1" id="KW-0812">Transmembrane</keyword>
<name>G0N4A1_CAEBE</name>
<accession>G0N4A1</accession>
<feature type="transmembrane region" description="Helical" evidence="1">
    <location>
        <begin position="168"/>
        <end position="187"/>
    </location>
</feature>
<evidence type="ECO:0000256" key="1">
    <source>
        <dbReference type="SAM" id="Phobius"/>
    </source>
</evidence>
<feature type="transmembrane region" description="Helical" evidence="1">
    <location>
        <begin position="84"/>
        <end position="104"/>
    </location>
</feature>
<keyword evidence="1" id="KW-0472">Membrane</keyword>
<reference evidence="3" key="1">
    <citation type="submission" date="2011-07" db="EMBL/GenBank/DDBJ databases">
        <authorList>
            <consortium name="Caenorhabditis brenneri Sequencing and Analysis Consortium"/>
            <person name="Wilson R.K."/>
        </authorList>
    </citation>
    <scope>NUCLEOTIDE SEQUENCE [LARGE SCALE GENOMIC DNA]</scope>
    <source>
        <strain evidence="3">PB2801</strain>
    </source>
</reference>
<evidence type="ECO:0000313" key="2">
    <source>
        <dbReference type="EMBL" id="EGT52569.1"/>
    </source>
</evidence>
<gene>
    <name evidence="2" type="ORF">CAEBREN_16905</name>
</gene>
<proteinExistence type="predicted"/>
<protein>
    <submittedName>
        <fullName evidence="2">Uncharacterized protein</fullName>
    </submittedName>
</protein>
<keyword evidence="1" id="KW-1133">Transmembrane helix</keyword>
<sequence>MDNNSSTTSNNVNGLTWEAMIPIFSLESIPVLLAIGGCCLTYKMKKVTEEIKNLQYFNYAILAFISILSMCRHAFMKAGFGNTAWWLEVAITVLSIFATIHRILRVSAFSISFVVLIKERRDYGTFIWIIVAIIGVFASSLPVIILFFVGTASDQRFADHLTKIKIVIHIFILLTSVVYFSFPWLLIRSKPFNITKSNAIDTKVHYCHKHYRALFKLCALNGIISSIVSLSSEIVVPHSDEKQLAQAITYILHNLATFLCYFHVKEAREDWQRFARKQKRRMGVGNAAV</sequence>
<dbReference type="AlphaFoldDB" id="G0N4A1"/>
<dbReference type="InParanoid" id="G0N4A1"/>
<organism evidence="3">
    <name type="scientific">Caenorhabditis brenneri</name>
    <name type="common">Nematode worm</name>
    <dbReference type="NCBI Taxonomy" id="135651"/>
    <lineage>
        <taxon>Eukaryota</taxon>
        <taxon>Metazoa</taxon>
        <taxon>Ecdysozoa</taxon>
        <taxon>Nematoda</taxon>
        <taxon>Chromadorea</taxon>
        <taxon>Rhabditida</taxon>
        <taxon>Rhabditina</taxon>
        <taxon>Rhabditomorpha</taxon>
        <taxon>Rhabditoidea</taxon>
        <taxon>Rhabditidae</taxon>
        <taxon>Peloderinae</taxon>
        <taxon>Caenorhabditis</taxon>
    </lineage>
</organism>
<feature type="transmembrane region" description="Helical" evidence="1">
    <location>
        <begin position="20"/>
        <end position="44"/>
    </location>
</feature>
<evidence type="ECO:0000313" key="3">
    <source>
        <dbReference type="Proteomes" id="UP000008068"/>
    </source>
</evidence>
<feature type="transmembrane region" description="Helical" evidence="1">
    <location>
        <begin position="213"/>
        <end position="232"/>
    </location>
</feature>
<feature type="transmembrane region" description="Helical" evidence="1">
    <location>
        <begin position="244"/>
        <end position="264"/>
    </location>
</feature>